<gene>
    <name evidence="1" type="ORF">M5K25_013322</name>
</gene>
<evidence type="ECO:0000313" key="1">
    <source>
        <dbReference type="EMBL" id="KAL0915862.1"/>
    </source>
</evidence>
<proteinExistence type="predicted"/>
<dbReference type="Proteomes" id="UP001552299">
    <property type="component" value="Unassembled WGS sequence"/>
</dbReference>
<reference evidence="1 2" key="1">
    <citation type="journal article" date="2024" name="Plant Biotechnol. J.">
        <title>Dendrobium thyrsiflorum genome and its molecular insights into genes involved in important horticultural traits.</title>
        <authorList>
            <person name="Chen B."/>
            <person name="Wang J.Y."/>
            <person name="Zheng P.J."/>
            <person name="Li K.L."/>
            <person name="Liang Y.M."/>
            <person name="Chen X.F."/>
            <person name="Zhang C."/>
            <person name="Zhao X."/>
            <person name="He X."/>
            <person name="Zhang G.Q."/>
            <person name="Liu Z.J."/>
            <person name="Xu Q."/>
        </authorList>
    </citation>
    <scope>NUCLEOTIDE SEQUENCE [LARGE SCALE GENOMIC DNA]</scope>
    <source>
        <strain evidence="1">GZMU011</strain>
    </source>
</reference>
<keyword evidence="2" id="KW-1185">Reference proteome</keyword>
<dbReference type="AlphaFoldDB" id="A0ABD0UZU4"/>
<organism evidence="1 2">
    <name type="scientific">Dendrobium thyrsiflorum</name>
    <name type="common">Pinecone-like raceme dendrobium</name>
    <name type="synonym">Orchid</name>
    <dbReference type="NCBI Taxonomy" id="117978"/>
    <lineage>
        <taxon>Eukaryota</taxon>
        <taxon>Viridiplantae</taxon>
        <taxon>Streptophyta</taxon>
        <taxon>Embryophyta</taxon>
        <taxon>Tracheophyta</taxon>
        <taxon>Spermatophyta</taxon>
        <taxon>Magnoliopsida</taxon>
        <taxon>Liliopsida</taxon>
        <taxon>Asparagales</taxon>
        <taxon>Orchidaceae</taxon>
        <taxon>Epidendroideae</taxon>
        <taxon>Malaxideae</taxon>
        <taxon>Dendrobiinae</taxon>
        <taxon>Dendrobium</taxon>
    </lineage>
</organism>
<sequence length="61" mass="6325">MPGLTTGNAASPSEISPMATTGCTTAAAFRLLLYSDCYAQSFASVSASVSSKFNPIFKELN</sequence>
<evidence type="ECO:0000313" key="2">
    <source>
        <dbReference type="Proteomes" id="UP001552299"/>
    </source>
</evidence>
<name>A0ABD0UZU4_DENTH</name>
<accession>A0ABD0UZU4</accession>
<dbReference type="EMBL" id="JANQDX010000011">
    <property type="protein sequence ID" value="KAL0915862.1"/>
    <property type="molecule type" value="Genomic_DNA"/>
</dbReference>
<protein>
    <submittedName>
        <fullName evidence="1">Uncharacterized protein</fullName>
    </submittedName>
</protein>
<comment type="caution">
    <text evidence="1">The sequence shown here is derived from an EMBL/GenBank/DDBJ whole genome shotgun (WGS) entry which is preliminary data.</text>
</comment>